<dbReference type="AlphaFoldDB" id="A0ABD3Q9T2"/>
<name>A0ABD3Q9T2_9STRA</name>
<feature type="compositionally biased region" description="Acidic residues" evidence="1">
    <location>
        <begin position="432"/>
        <end position="442"/>
    </location>
</feature>
<organism evidence="2 3">
    <name type="scientific">Cyclotella cryptica</name>
    <dbReference type="NCBI Taxonomy" id="29204"/>
    <lineage>
        <taxon>Eukaryota</taxon>
        <taxon>Sar</taxon>
        <taxon>Stramenopiles</taxon>
        <taxon>Ochrophyta</taxon>
        <taxon>Bacillariophyta</taxon>
        <taxon>Coscinodiscophyceae</taxon>
        <taxon>Thalassiosirophycidae</taxon>
        <taxon>Stephanodiscales</taxon>
        <taxon>Stephanodiscaceae</taxon>
        <taxon>Cyclotella</taxon>
    </lineage>
</organism>
<feature type="compositionally biased region" description="Basic residues" evidence="1">
    <location>
        <begin position="1"/>
        <end position="11"/>
    </location>
</feature>
<dbReference type="Proteomes" id="UP001516023">
    <property type="component" value="Unassembled WGS sequence"/>
</dbReference>
<evidence type="ECO:0000256" key="1">
    <source>
        <dbReference type="SAM" id="MobiDB-lite"/>
    </source>
</evidence>
<feature type="region of interest" description="Disordered" evidence="1">
    <location>
        <begin position="1"/>
        <end position="51"/>
    </location>
</feature>
<comment type="caution">
    <text evidence="2">The sequence shown here is derived from an EMBL/GenBank/DDBJ whole genome shotgun (WGS) entry which is preliminary data.</text>
</comment>
<dbReference type="EMBL" id="JABMIG020000057">
    <property type="protein sequence ID" value="KAL3797112.1"/>
    <property type="molecule type" value="Genomic_DNA"/>
</dbReference>
<feature type="region of interest" description="Disordered" evidence="1">
    <location>
        <begin position="416"/>
        <end position="442"/>
    </location>
</feature>
<reference evidence="2 3" key="1">
    <citation type="journal article" date="2020" name="G3 (Bethesda)">
        <title>Improved Reference Genome for Cyclotella cryptica CCMP332, a Model for Cell Wall Morphogenesis, Salinity Adaptation, and Lipid Production in Diatoms (Bacillariophyta).</title>
        <authorList>
            <person name="Roberts W.R."/>
            <person name="Downey K.M."/>
            <person name="Ruck E.C."/>
            <person name="Traller J.C."/>
            <person name="Alverson A.J."/>
        </authorList>
    </citation>
    <scope>NUCLEOTIDE SEQUENCE [LARGE SCALE GENOMIC DNA]</scope>
    <source>
        <strain evidence="2 3">CCMP332</strain>
    </source>
</reference>
<protein>
    <submittedName>
        <fullName evidence="2">Uncharacterized protein</fullName>
    </submittedName>
</protein>
<proteinExistence type="predicted"/>
<keyword evidence="3" id="KW-1185">Reference proteome</keyword>
<sequence>RGARGNRRPATRNRPSSSLSPLPPSGAAIAPAAAASASAATAPATAPATLDSSVSAASTLSTPASATVQSESAGADFVSMANMPPLPDTDNCPGPNDVDDYLDDEMESSINENYGIDGHPVGLFSNHSGEGDYEVEEFSVQKRIIHFLGERIDARNRMNVEICILIEAGTSVVNERSTTSEIRNRMMQDRYVNLVRQFDADDFASATLQDEMTIKLYNGKKDINGLGLWRKFEDWRKEMRTKYTPKLPTNISSIPSGHQLRDVYKKFALDCYKLEHNDLCEDVDDEDIISQMPGDYWLRGTNTRCLLACMVHRTNKEIAANCASLPRGQTRETQRINAAARVAKEREDAREARKRSMDYDRSERRIRTNIGEMSLIKSRNDVVATQLQLYNDNKDSFIAAMGEDAYNNKIIELLGKLPDPSAPSVGGGVANDDGDEDSGSDR</sequence>
<accession>A0ABD3Q9T2</accession>
<gene>
    <name evidence="2" type="ORF">HJC23_000450</name>
</gene>
<evidence type="ECO:0000313" key="2">
    <source>
        <dbReference type="EMBL" id="KAL3797112.1"/>
    </source>
</evidence>
<evidence type="ECO:0000313" key="3">
    <source>
        <dbReference type="Proteomes" id="UP001516023"/>
    </source>
</evidence>
<feature type="compositionally biased region" description="Low complexity" evidence="1">
    <location>
        <begin position="15"/>
        <end position="51"/>
    </location>
</feature>
<feature type="non-terminal residue" evidence="2">
    <location>
        <position position="1"/>
    </location>
</feature>